<dbReference type="Proteomes" id="UP000245754">
    <property type="component" value="Unassembled WGS sequence"/>
</dbReference>
<evidence type="ECO:0000313" key="3">
    <source>
        <dbReference type="Proteomes" id="UP000245754"/>
    </source>
</evidence>
<comment type="caution">
    <text evidence="2">The sequence shown here is derived from an EMBL/GenBank/DDBJ whole genome shotgun (WGS) entry which is preliminary data.</text>
</comment>
<dbReference type="AlphaFoldDB" id="A0A316F3G0"/>
<proteinExistence type="predicted"/>
<evidence type="ECO:0000256" key="1">
    <source>
        <dbReference type="SAM" id="SignalP"/>
    </source>
</evidence>
<name>A0A316F3G0_9BURK</name>
<gene>
    <name evidence="2" type="ORF">C7419_1011937</name>
</gene>
<feature type="signal peptide" evidence="1">
    <location>
        <begin position="1"/>
        <end position="37"/>
    </location>
</feature>
<evidence type="ECO:0000313" key="2">
    <source>
        <dbReference type="EMBL" id="PWK38049.1"/>
    </source>
</evidence>
<accession>A0A316F3G0</accession>
<feature type="chain" id="PRO_5016388059" description="Spore coat protein U-like protein" evidence="1">
    <location>
        <begin position="38"/>
        <end position="151"/>
    </location>
</feature>
<protein>
    <recommendedName>
        <fullName evidence="4">Spore coat protein U-like protein</fullName>
    </recommendedName>
</protein>
<keyword evidence="1" id="KW-0732">Signal</keyword>
<evidence type="ECO:0008006" key="4">
    <source>
        <dbReference type="Google" id="ProtNLM"/>
    </source>
</evidence>
<reference evidence="2 3" key="1">
    <citation type="submission" date="2018-05" db="EMBL/GenBank/DDBJ databases">
        <title>Genomic Encyclopedia of Type Strains, Phase IV (KMG-V): Genome sequencing to study the core and pangenomes of soil and plant-associated prokaryotes.</title>
        <authorList>
            <person name="Whitman W."/>
        </authorList>
    </citation>
    <scope>NUCLEOTIDE SEQUENCE [LARGE SCALE GENOMIC DNA]</scope>
    <source>
        <strain evidence="2 3">SLV-132</strain>
    </source>
</reference>
<keyword evidence="3" id="KW-1185">Reference proteome</keyword>
<sequence>MRHAYTALHRRCRIHAMPKSLNAMLVTAALLSASATAHSRESAALHVRAVIQPAACALLPQANPDAAANDVDTVRVVVECDAGTRVVVTAADGLTGQALAHHMAHRGTRSMTTPAGGITPTATRPVGIVRQTYNVTMDQGPARVTITISYL</sequence>
<dbReference type="EMBL" id="QGGT01000001">
    <property type="protein sequence ID" value="PWK38049.1"/>
    <property type="molecule type" value="Genomic_DNA"/>
</dbReference>
<organism evidence="2 3">
    <name type="scientific">Cupriavidus plantarum</name>
    <dbReference type="NCBI Taxonomy" id="942865"/>
    <lineage>
        <taxon>Bacteria</taxon>
        <taxon>Pseudomonadati</taxon>
        <taxon>Pseudomonadota</taxon>
        <taxon>Betaproteobacteria</taxon>
        <taxon>Burkholderiales</taxon>
        <taxon>Burkholderiaceae</taxon>
        <taxon>Cupriavidus</taxon>
    </lineage>
</organism>